<dbReference type="KEGG" id="bbes:BESB_074760"/>
<dbReference type="Proteomes" id="UP000224006">
    <property type="component" value="Unassembled WGS sequence"/>
</dbReference>
<evidence type="ECO:0000313" key="3">
    <source>
        <dbReference type="Proteomes" id="UP000224006"/>
    </source>
</evidence>
<dbReference type="AlphaFoldDB" id="A0A2A9MAU1"/>
<gene>
    <name evidence="2" type="ORF">BESB_074760</name>
</gene>
<feature type="region of interest" description="Disordered" evidence="1">
    <location>
        <begin position="1"/>
        <end position="49"/>
    </location>
</feature>
<dbReference type="RefSeq" id="XP_029218333.1">
    <property type="nucleotide sequence ID" value="XM_029365849.1"/>
</dbReference>
<organism evidence="2 3">
    <name type="scientific">Besnoitia besnoiti</name>
    <name type="common">Apicomplexan protozoan</name>
    <dbReference type="NCBI Taxonomy" id="94643"/>
    <lineage>
        <taxon>Eukaryota</taxon>
        <taxon>Sar</taxon>
        <taxon>Alveolata</taxon>
        <taxon>Apicomplexa</taxon>
        <taxon>Conoidasida</taxon>
        <taxon>Coccidia</taxon>
        <taxon>Eucoccidiorida</taxon>
        <taxon>Eimeriorina</taxon>
        <taxon>Sarcocystidae</taxon>
        <taxon>Besnoitia</taxon>
    </lineage>
</organism>
<proteinExistence type="predicted"/>
<feature type="compositionally biased region" description="Basic and acidic residues" evidence="1">
    <location>
        <begin position="21"/>
        <end position="32"/>
    </location>
</feature>
<feature type="region of interest" description="Disordered" evidence="1">
    <location>
        <begin position="454"/>
        <end position="483"/>
    </location>
</feature>
<feature type="region of interest" description="Disordered" evidence="1">
    <location>
        <begin position="186"/>
        <end position="219"/>
    </location>
</feature>
<feature type="compositionally biased region" description="Basic and acidic residues" evidence="1">
    <location>
        <begin position="462"/>
        <end position="472"/>
    </location>
</feature>
<sequence>MSSDEAHCPPPSRHHRRHRERKSDGESDDKSKVSGSSSQGRPSLLDYRGLSAPTACDGFSRPSTSFLVAAPDGGQLQQIVPGGVAAPFFSVGGSLHGFPQPQNVAVVPQMSPAGVNMTVQQQCSPSPPIFFAGLGHSQMLIQQPPPPQHMLVQAPGQSQVTVEPAGPQQISVQLCGSQQVGLQAAGASQPQAEAQQTGTRLVPGDSSQVTAQPSSNSQPQLILQPHIPQAPAQVHSQTLALSQPGQCIPTPAQACALCPQCGVATQVVSPPVGSYYQPAGNDSQVYILQGPAAGASSVSASGTLYSATANPEGTAAYSPLGAMLIQQPPHLPQCVSTAVPGQSVSNCYPVGRTATATVNVVGPPTTSVQTGAPGMMIPSAGGMLVPAAEGVAMPTVLPQGAVLTAAGQGPVVTAGGVVCQPLMVYAGATTPAGLPATLHVMPSSLAALHAGHVFSRPGRKGAGGEDSKEQRKISFPWCGASES</sequence>
<keyword evidence="3" id="KW-1185">Reference proteome</keyword>
<feature type="compositionally biased region" description="Polar residues" evidence="1">
    <location>
        <begin position="186"/>
        <end position="217"/>
    </location>
</feature>
<name>A0A2A9MAU1_BESBE</name>
<comment type="caution">
    <text evidence="2">The sequence shown here is derived from an EMBL/GenBank/DDBJ whole genome shotgun (WGS) entry which is preliminary data.</text>
</comment>
<dbReference type="EMBL" id="NWUJ01000007">
    <property type="protein sequence ID" value="PFH34324.1"/>
    <property type="molecule type" value="Genomic_DNA"/>
</dbReference>
<protein>
    <submittedName>
        <fullName evidence="2">Uncharacterized protein</fullName>
    </submittedName>
</protein>
<accession>A0A2A9MAU1</accession>
<reference evidence="2 3" key="1">
    <citation type="submission" date="2017-09" db="EMBL/GenBank/DDBJ databases">
        <title>Genome sequencing of Besnoitia besnoiti strain Bb-Ger1.</title>
        <authorList>
            <person name="Schares G."/>
            <person name="Venepally P."/>
            <person name="Lorenzi H.A."/>
        </authorList>
    </citation>
    <scope>NUCLEOTIDE SEQUENCE [LARGE SCALE GENOMIC DNA]</scope>
    <source>
        <strain evidence="2 3">Bb-Ger1</strain>
    </source>
</reference>
<dbReference type="VEuPathDB" id="ToxoDB:BESB_074760"/>
<dbReference type="OrthoDB" id="331214at2759"/>
<dbReference type="GeneID" id="40312402"/>
<evidence type="ECO:0000313" key="2">
    <source>
        <dbReference type="EMBL" id="PFH34324.1"/>
    </source>
</evidence>
<evidence type="ECO:0000256" key="1">
    <source>
        <dbReference type="SAM" id="MobiDB-lite"/>
    </source>
</evidence>